<dbReference type="AlphaFoldDB" id="A0A7J6D751"/>
<name>A0A7J6D751_9TELE</name>
<accession>A0A7J6D751</accession>
<protein>
    <submittedName>
        <fullName evidence="2">Uncharacterized protein</fullName>
    </submittedName>
</protein>
<comment type="caution">
    <text evidence="2">The sequence shown here is derived from an EMBL/GenBank/DDBJ whole genome shotgun (WGS) entry which is preliminary data.</text>
</comment>
<sequence length="115" mass="14164">MRHLSPSMAWRGVLPHPGPRKNGRTLNKSIRSEEPRVTPKRRTIEANDSLYELVQEMQERDERLEREMMEREDRREREREERREREALLREERRDRDMAVRDSRFLAILERLINK</sequence>
<feature type="compositionally biased region" description="Basic and acidic residues" evidence="1">
    <location>
        <begin position="30"/>
        <end position="39"/>
    </location>
</feature>
<evidence type="ECO:0000313" key="2">
    <source>
        <dbReference type="EMBL" id="KAF4115108.1"/>
    </source>
</evidence>
<dbReference type="Proteomes" id="UP000579812">
    <property type="component" value="Unassembled WGS sequence"/>
</dbReference>
<feature type="region of interest" description="Disordered" evidence="1">
    <location>
        <begin position="64"/>
        <end position="85"/>
    </location>
</feature>
<organism evidence="2 3">
    <name type="scientific">Onychostoma macrolepis</name>
    <dbReference type="NCBI Taxonomy" id="369639"/>
    <lineage>
        <taxon>Eukaryota</taxon>
        <taxon>Metazoa</taxon>
        <taxon>Chordata</taxon>
        <taxon>Craniata</taxon>
        <taxon>Vertebrata</taxon>
        <taxon>Euteleostomi</taxon>
        <taxon>Actinopterygii</taxon>
        <taxon>Neopterygii</taxon>
        <taxon>Teleostei</taxon>
        <taxon>Ostariophysi</taxon>
        <taxon>Cypriniformes</taxon>
        <taxon>Cyprinidae</taxon>
        <taxon>Acrossocheilinae</taxon>
        <taxon>Onychostoma</taxon>
    </lineage>
</organism>
<evidence type="ECO:0000256" key="1">
    <source>
        <dbReference type="SAM" id="MobiDB-lite"/>
    </source>
</evidence>
<keyword evidence="3" id="KW-1185">Reference proteome</keyword>
<dbReference type="EMBL" id="JAAMOB010000003">
    <property type="protein sequence ID" value="KAF4115108.1"/>
    <property type="molecule type" value="Genomic_DNA"/>
</dbReference>
<proteinExistence type="predicted"/>
<reference evidence="2 3" key="1">
    <citation type="submission" date="2020-04" db="EMBL/GenBank/DDBJ databases">
        <title>Chromosome-level genome assembly of a cyprinid fish Onychostoma macrolepis by integration of Nanopore Sequencing, Bionano and Hi-C technology.</title>
        <authorList>
            <person name="Wang D."/>
        </authorList>
    </citation>
    <scope>NUCLEOTIDE SEQUENCE [LARGE SCALE GENOMIC DNA]</scope>
    <source>
        <strain evidence="2">SWU-2019</strain>
        <tissue evidence="2">Muscle</tissue>
    </source>
</reference>
<evidence type="ECO:0000313" key="3">
    <source>
        <dbReference type="Proteomes" id="UP000579812"/>
    </source>
</evidence>
<feature type="region of interest" description="Disordered" evidence="1">
    <location>
        <begin position="1"/>
        <end position="39"/>
    </location>
</feature>
<gene>
    <name evidence="2" type="ORF">G5714_002597</name>
</gene>